<evidence type="ECO:0000256" key="1">
    <source>
        <dbReference type="SAM" id="SignalP"/>
    </source>
</evidence>
<reference evidence="2" key="1">
    <citation type="journal article" date="2023" name="Mol. Phylogenet. Evol.">
        <title>Genome-scale phylogeny and comparative genomics of the fungal order Sordariales.</title>
        <authorList>
            <person name="Hensen N."/>
            <person name="Bonometti L."/>
            <person name="Westerberg I."/>
            <person name="Brannstrom I.O."/>
            <person name="Guillou S."/>
            <person name="Cros-Aarteil S."/>
            <person name="Calhoun S."/>
            <person name="Haridas S."/>
            <person name="Kuo A."/>
            <person name="Mondo S."/>
            <person name="Pangilinan J."/>
            <person name="Riley R."/>
            <person name="LaButti K."/>
            <person name="Andreopoulos B."/>
            <person name="Lipzen A."/>
            <person name="Chen C."/>
            <person name="Yan M."/>
            <person name="Daum C."/>
            <person name="Ng V."/>
            <person name="Clum A."/>
            <person name="Steindorff A."/>
            <person name="Ohm R.A."/>
            <person name="Martin F."/>
            <person name="Silar P."/>
            <person name="Natvig D.O."/>
            <person name="Lalanne C."/>
            <person name="Gautier V."/>
            <person name="Ament-Velasquez S.L."/>
            <person name="Kruys A."/>
            <person name="Hutchinson M.I."/>
            <person name="Powell A.J."/>
            <person name="Barry K."/>
            <person name="Miller A.N."/>
            <person name="Grigoriev I.V."/>
            <person name="Debuchy R."/>
            <person name="Gladieux P."/>
            <person name="Hiltunen Thoren M."/>
            <person name="Johannesson H."/>
        </authorList>
    </citation>
    <scope>NUCLEOTIDE SEQUENCE</scope>
    <source>
        <strain evidence="2">CBS 731.68</strain>
    </source>
</reference>
<name>A0AAN6TS11_9PEZI</name>
<evidence type="ECO:0000313" key="3">
    <source>
        <dbReference type="Proteomes" id="UP001302602"/>
    </source>
</evidence>
<evidence type="ECO:0000313" key="2">
    <source>
        <dbReference type="EMBL" id="KAK4119655.1"/>
    </source>
</evidence>
<dbReference type="GeneID" id="87823209"/>
<accession>A0AAN6TS11</accession>
<sequence>MHVRSGTPKTPGLLSLTLCKAALTAPPPGCGAGCKATRQYRPVDGNDVDTGFFGICMHPRGLLVLISEYQRGNIQPPSTVLAPCANPRVYGVRSNFPEVCTSVPQEVTFTPTHSPSAESPIAVLDPAGMGRRCVSCIALGVEPRPPPPSATPPPFTSRICISAFSMRIDT</sequence>
<keyword evidence="1" id="KW-0732">Signal</keyword>
<protein>
    <submittedName>
        <fullName evidence="2">Uncharacterized protein</fullName>
    </submittedName>
</protein>
<reference evidence="2" key="2">
    <citation type="submission" date="2023-05" db="EMBL/GenBank/DDBJ databases">
        <authorList>
            <consortium name="Lawrence Berkeley National Laboratory"/>
            <person name="Steindorff A."/>
            <person name="Hensen N."/>
            <person name="Bonometti L."/>
            <person name="Westerberg I."/>
            <person name="Brannstrom I.O."/>
            <person name="Guillou S."/>
            <person name="Cros-Aarteil S."/>
            <person name="Calhoun S."/>
            <person name="Haridas S."/>
            <person name="Kuo A."/>
            <person name="Mondo S."/>
            <person name="Pangilinan J."/>
            <person name="Riley R."/>
            <person name="Labutti K."/>
            <person name="Andreopoulos B."/>
            <person name="Lipzen A."/>
            <person name="Chen C."/>
            <person name="Yanf M."/>
            <person name="Daum C."/>
            <person name="Ng V."/>
            <person name="Clum A."/>
            <person name="Ohm R."/>
            <person name="Martin F."/>
            <person name="Silar P."/>
            <person name="Natvig D."/>
            <person name="Lalanne C."/>
            <person name="Gautier V."/>
            <person name="Ament-Velasquez S.L."/>
            <person name="Kruys A."/>
            <person name="Hutchinson M.I."/>
            <person name="Powell A.J."/>
            <person name="Barry K."/>
            <person name="Miller A.N."/>
            <person name="Grigoriev I.V."/>
            <person name="Debuchy R."/>
            <person name="Gladieux P."/>
            <person name="Thoren M.H."/>
            <person name="Johannesson H."/>
        </authorList>
    </citation>
    <scope>NUCLEOTIDE SEQUENCE</scope>
    <source>
        <strain evidence="2">CBS 731.68</strain>
    </source>
</reference>
<keyword evidence="3" id="KW-1185">Reference proteome</keyword>
<dbReference type="RefSeq" id="XP_062643428.1">
    <property type="nucleotide sequence ID" value="XM_062786443.1"/>
</dbReference>
<comment type="caution">
    <text evidence="2">The sequence shown here is derived from an EMBL/GenBank/DDBJ whole genome shotgun (WGS) entry which is preliminary data.</text>
</comment>
<feature type="signal peptide" evidence="1">
    <location>
        <begin position="1"/>
        <end position="24"/>
    </location>
</feature>
<organism evidence="2 3">
    <name type="scientific">Parathielavia appendiculata</name>
    <dbReference type="NCBI Taxonomy" id="2587402"/>
    <lineage>
        <taxon>Eukaryota</taxon>
        <taxon>Fungi</taxon>
        <taxon>Dikarya</taxon>
        <taxon>Ascomycota</taxon>
        <taxon>Pezizomycotina</taxon>
        <taxon>Sordariomycetes</taxon>
        <taxon>Sordariomycetidae</taxon>
        <taxon>Sordariales</taxon>
        <taxon>Chaetomiaceae</taxon>
        <taxon>Parathielavia</taxon>
    </lineage>
</organism>
<proteinExistence type="predicted"/>
<dbReference type="AlphaFoldDB" id="A0AAN6TS11"/>
<feature type="chain" id="PRO_5042833679" evidence="1">
    <location>
        <begin position="25"/>
        <end position="170"/>
    </location>
</feature>
<dbReference type="EMBL" id="MU853246">
    <property type="protein sequence ID" value="KAK4119655.1"/>
    <property type="molecule type" value="Genomic_DNA"/>
</dbReference>
<gene>
    <name evidence="2" type="ORF">N657DRAFT_251312</name>
</gene>
<dbReference type="Proteomes" id="UP001302602">
    <property type="component" value="Unassembled WGS sequence"/>
</dbReference>